<feature type="zinc finger region" description="TRAF-type" evidence="4">
    <location>
        <begin position="83"/>
        <end position="129"/>
    </location>
</feature>
<dbReference type="InterPro" id="IPR013083">
    <property type="entry name" value="Znf_RING/FYVE/PHD"/>
</dbReference>
<dbReference type="InterPro" id="IPR001293">
    <property type="entry name" value="Znf_TRAF"/>
</dbReference>
<keyword evidence="7" id="KW-1185">Reference proteome</keyword>
<dbReference type="Gene3D" id="3.30.40.10">
    <property type="entry name" value="Zinc/RING finger domain, C3HC4 (zinc finger)"/>
    <property type="match status" value="1"/>
</dbReference>
<dbReference type="PROSITE" id="PS50145">
    <property type="entry name" value="ZF_TRAF"/>
    <property type="match status" value="1"/>
</dbReference>
<evidence type="ECO:0000256" key="2">
    <source>
        <dbReference type="ARBA" id="ARBA00022771"/>
    </source>
</evidence>
<organism evidence="6 7">
    <name type="scientific">Paratrimastix pyriformis</name>
    <dbReference type="NCBI Taxonomy" id="342808"/>
    <lineage>
        <taxon>Eukaryota</taxon>
        <taxon>Metamonada</taxon>
        <taxon>Preaxostyla</taxon>
        <taxon>Paratrimastigidae</taxon>
        <taxon>Paratrimastix</taxon>
    </lineage>
</organism>
<evidence type="ECO:0000256" key="1">
    <source>
        <dbReference type="ARBA" id="ARBA00022723"/>
    </source>
</evidence>
<comment type="caution">
    <text evidence="6">The sequence shown here is derived from an EMBL/GenBank/DDBJ whole genome shotgun (WGS) entry which is preliminary data.</text>
</comment>
<reference evidence="6" key="1">
    <citation type="journal article" date="2022" name="bioRxiv">
        <title>Genomics of Preaxostyla Flagellates Illuminates Evolutionary Transitions and the Path Towards Mitochondrial Loss.</title>
        <authorList>
            <person name="Novak L.V.F."/>
            <person name="Treitli S.C."/>
            <person name="Pyrih J."/>
            <person name="Halakuc P."/>
            <person name="Pipaliya S.V."/>
            <person name="Vacek V."/>
            <person name="Brzon O."/>
            <person name="Soukal P."/>
            <person name="Eme L."/>
            <person name="Dacks J.B."/>
            <person name="Karnkowska A."/>
            <person name="Elias M."/>
            <person name="Hampl V."/>
        </authorList>
    </citation>
    <scope>NUCLEOTIDE SEQUENCE</scope>
    <source>
        <strain evidence="6">RCP-MX</strain>
    </source>
</reference>
<evidence type="ECO:0000313" key="6">
    <source>
        <dbReference type="EMBL" id="KAJ4459432.1"/>
    </source>
</evidence>
<keyword evidence="1 4" id="KW-0479">Metal-binding</keyword>
<keyword evidence="2 4" id="KW-0863">Zinc-finger</keyword>
<evidence type="ECO:0000313" key="7">
    <source>
        <dbReference type="Proteomes" id="UP001141327"/>
    </source>
</evidence>
<keyword evidence="3 4" id="KW-0862">Zinc</keyword>
<sequence>MSSPSEEATMRPGAVQLVSPNEDPVSLSCGDTVCRACAAIIGDVKQLHPLHVVQRLVRQIQCHCPNRGLGCESVVGVLDVERHLQAECEWREEECDQCHQQVRRAEMAHHKDTTCAAKPVACGYADVGCPTSCAQCDLAVHERDGAQLAESRAAQSDTTAALNQTQHDLAQTKAQLAQTQQEPAAVRSQIDQLLIPPAAPEGLEARWDEAKKEVVLDWRPVPGIVLAAPDPAAACCALAAAAAASPPAAGLPIRSRVQATIIAEGAGCDLGSTVVYTGPECRCRYRFPPGAALDAGARFAVAMRGLAESVPSLPVTCTRPAVVFSYDHDMDKRGLFYDISTRGRTQPWQNPAEAGWVTVTRSSDLRGKASDLTGHQPCHSFTNYQPTPSCDLEHRLQSWRLEGSVHGGGDGSWRTLDEHTNEPNAIPARPDAMATFAVAPERAFPARRFRVLMTGPSPNNGYHYLMLSGLEMYGSLLPDPAQHPP</sequence>
<gene>
    <name evidence="6" type="ORF">PAPYR_4477</name>
</gene>
<dbReference type="Proteomes" id="UP001141327">
    <property type="component" value="Unassembled WGS sequence"/>
</dbReference>
<feature type="domain" description="TRAF-type" evidence="5">
    <location>
        <begin position="83"/>
        <end position="129"/>
    </location>
</feature>
<dbReference type="EMBL" id="JAPMOS010000019">
    <property type="protein sequence ID" value="KAJ4459432.1"/>
    <property type="molecule type" value="Genomic_DNA"/>
</dbReference>
<evidence type="ECO:0000259" key="5">
    <source>
        <dbReference type="PROSITE" id="PS50145"/>
    </source>
</evidence>
<name>A0ABQ8UJP3_9EUKA</name>
<evidence type="ECO:0000256" key="4">
    <source>
        <dbReference type="PROSITE-ProRule" id="PRU00207"/>
    </source>
</evidence>
<accession>A0ABQ8UJP3</accession>
<proteinExistence type="predicted"/>
<dbReference type="PANTHER" id="PTHR47457:SF1">
    <property type="entry name" value="BTB DOMAIN-CONTAINING PROTEIN-RELATED"/>
    <property type="match status" value="1"/>
</dbReference>
<dbReference type="PANTHER" id="PTHR47457">
    <property type="entry name" value="OS05G0345500 PROTEIN"/>
    <property type="match status" value="1"/>
</dbReference>
<evidence type="ECO:0000256" key="3">
    <source>
        <dbReference type="ARBA" id="ARBA00022833"/>
    </source>
</evidence>
<protein>
    <recommendedName>
        <fullName evidence="5">TRAF-type domain-containing protein</fullName>
    </recommendedName>
</protein>